<protein>
    <submittedName>
        <fullName evidence="5">Ferredoxin-type protein NapF</fullName>
    </submittedName>
</protein>
<keyword evidence="6" id="KW-1185">Reference proteome</keyword>
<dbReference type="Pfam" id="PF12838">
    <property type="entry name" value="Fer4_7"/>
    <property type="match status" value="1"/>
</dbReference>
<dbReference type="GO" id="GO:0046872">
    <property type="term" value="F:metal ion binding"/>
    <property type="evidence" value="ECO:0007669"/>
    <property type="project" value="UniProtKB-KW"/>
</dbReference>
<dbReference type="Gene3D" id="3.30.70.20">
    <property type="match status" value="1"/>
</dbReference>
<evidence type="ECO:0000256" key="2">
    <source>
        <dbReference type="ARBA" id="ARBA00023004"/>
    </source>
</evidence>
<evidence type="ECO:0000256" key="1">
    <source>
        <dbReference type="ARBA" id="ARBA00022723"/>
    </source>
</evidence>
<keyword evidence="2" id="KW-0408">Iron</keyword>
<evidence type="ECO:0000256" key="3">
    <source>
        <dbReference type="ARBA" id="ARBA00023014"/>
    </source>
</evidence>
<dbReference type="GO" id="GO:0051536">
    <property type="term" value="F:iron-sulfur cluster binding"/>
    <property type="evidence" value="ECO:0007669"/>
    <property type="project" value="UniProtKB-KW"/>
</dbReference>
<dbReference type="SUPFAM" id="SSF54862">
    <property type="entry name" value="4Fe-4S ferredoxins"/>
    <property type="match status" value="1"/>
</dbReference>
<dbReference type="RefSeq" id="WP_114768945.1">
    <property type="nucleotide sequence ID" value="NZ_QQBB01000002.1"/>
</dbReference>
<sequence>MAEGPDLTRRNLFLGRAAAEPRAVEPIIAVISQSCLALRGVACMSCRDSCPSGAVRFELALGGARPRIDAHGCTGCGECVRTCPADAIRIGPHEEAS</sequence>
<dbReference type="PROSITE" id="PS51379">
    <property type="entry name" value="4FE4S_FER_2"/>
    <property type="match status" value="1"/>
</dbReference>
<dbReference type="InterPro" id="IPR017896">
    <property type="entry name" value="4Fe4S_Fe-S-bd"/>
</dbReference>
<feature type="domain" description="4Fe-4S ferredoxin-type" evidence="4">
    <location>
        <begin position="64"/>
        <end position="93"/>
    </location>
</feature>
<keyword evidence="3" id="KW-0411">Iron-sulfur</keyword>
<keyword evidence="1" id="KW-0479">Metal-binding</keyword>
<evidence type="ECO:0000313" key="6">
    <source>
        <dbReference type="Proteomes" id="UP000254925"/>
    </source>
</evidence>
<dbReference type="OrthoDB" id="9800445at2"/>
<dbReference type="EMBL" id="QQBB01000002">
    <property type="protein sequence ID" value="RDI60721.1"/>
    <property type="molecule type" value="Genomic_DNA"/>
</dbReference>
<reference evidence="5 6" key="1">
    <citation type="submission" date="2018-07" db="EMBL/GenBank/DDBJ databases">
        <title>Genomic Encyclopedia of Type Strains, Phase IV (KMG-IV): sequencing the most valuable type-strain genomes for metagenomic binning, comparative biology and taxonomic classification.</title>
        <authorList>
            <person name="Goeker M."/>
        </authorList>
    </citation>
    <scope>NUCLEOTIDE SEQUENCE [LARGE SCALE GENOMIC DNA]</scope>
    <source>
        <strain evidence="5 6">DSM 14364</strain>
    </source>
</reference>
<dbReference type="PROSITE" id="PS00198">
    <property type="entry name" value="4FE4S_FER_1"/>
    <property type="match status" value="1"/>
</dbReference>
<comment type="caution">
    <text evidence="5">The sequence shown here is derived from an EMBL/GenBank/DDBJ whole genome shotgun (WGS) entry which is preliminary data.</text>
</comment>
<name>A0A370HS09_9HYPH</name>
<dbReference type="Proteomes" id="UP000254925">
    <property type="component" value="Unassembled WGS sequence"/>
</dbReference>
<accession>A0A370HS09</accession>
<proteinExistence type="predicted"/>
<gene>
    <name evidence="5" type="ORF">DES45_102108</name>
</gene>
<evidence type="ECO:0000259" key="4">
    <source>
        <dbReference type="PROSITE" id="PS51379"/>
    </source>
</evidence>
<dbReference type="InterPro" id="IPR017900">
    <property type="entry name" value="4Fe4S_Fe_S_CS"/>
</dbReference>
<dbReference type="AlphaFoldDB" id="A0A370HS09"/>
<evidence type="ECO:0000313" key="5">
    <source>
        <dbReference type="EMBL" id="RDI60721.1"/>
    </source>
</evidence>
<organism evidence="5 6">
    <name type="scientific">Microvirga subterranea</name>
    <dbReference type="NCBI Taxonomy" id="186651"/>
    <lineage>
        <taxon>Bacteria</taxon>
        <taxon>Pseudomonadati</taxon>
        <taxon>Pseudomonadota</taxon>
        <taxon>Alphaproteobacteria</taxon>
        <taxon>Hyphomicrobiales</taxon>
        <taxon>Methylobacteriaceae</taxon>
        <taxon>Microvirga</taxon>
    </lineage>
</organism>